<accession>A0A4Z2H901</accession>
<gene>
    <name evidence="6" type="primary">Slc22a7_0</name>
    <name evidence="6" type="ORF">EYF80_027483</name>
</gene>
<keyword evidence="4 5" id="KW-0472">Membrane</keyword>
<dbReference type="GO" id="GO:0016020">
    <property type="term" value="C:membrane"/>
    <property type="evidence" value="ECO:0007669"/>
    <property type="project" value="UniProtKB-SubCell"/>
</dbReference>
<feature type="transmembrane region" description="Helical" evidence="5">
    <location>
        <begin position="139"/>
        <end position="160"/>
    </location>
</feature>
<dbReference type="AlphaFoldDB" id="A0A4Z2H901"/>
<protein>
    <submittedName>
        <fullName evidence="6">Solute carrier family 22 member 7</fullName>
    </submittedName>
</protein>
<comment type="subcellular location">
    <subcellularLocation>
        <location evidence="1">Membrane</location>
        <topology evidence="1">Multi-pass membrane protein</topology>
    </subcellularLocation>
</comment>
<dbReference type="Proteomes" id="UP000314294">
    <property type="component" value="Unassembled WGS sequence"/>
</dbReference>
<keyword evidence="7" id="KW-1185">Reference proteome</keyword>
<dbReference type="SUPFAM" id="SSF103473">
    <property type="entry name" value="MFS general substrate transporter"/>
    <property type="match status" value="1"/>
</dbReference>
<proteinExistence type="predicted"/>
<sequence length="237" mass="26249">MDGCVEWVDIEHRKLVGVIDSLSWTFGNIVFSAIAYFVTDWRWLIVSVTSPLIVAIITWRFCVATAFYGISFNITGFGLNIYLTQFTYALIELPAKVSVYYLLDKIGRRSTEVGALLMAGVCLGINILIPRDMSTVRTVVAIIGKGFSSASFATIVLYSSELYPTVIRQNGMGYNSFMGRFGVAVAPLILLLDEVWKDLPQVFMCSAAVLGGLVARTLSETRNRCLPETIEDIEQQS</sequence>
<evidence type="ECO:0000256" key="2">
    <source>
        <dbReference type="ARBA" id="ARBA00022692"/>
    </source>
</evidence>
<feature type="transmembrane region" description="Helical" evidence="5">
    <location>
        <begin position="82"/>
        <end position="103"/>
    </location>
</feature>
<evidence type="ECO:0000256" key="3">
    <source>
        <dbReference type="ARBA" id="ARBA00022989"/>
    </source>
</evidence>
<feature type="transmembrane region" description="Helical" evidence="5">
    <location>
        <begin position="21"/>
        <end position="39"/>
    </location>
</feature>
<evidence type="ECO:0000313" key="7">
    <source>
        <dbReference type="Proteomes" id="UP000314294"/>
    </source>
</evidence>
<dbReference type="InterPro" id="IPR036259">
    <property type="entry name" value="MFS_trans_sf"/>
</dbReference>
<dbReference type="PANTHER" id="PTHR24064">
    <property type="entry name" value="SOLUTE CARRIER FAMILY 22 MEMBER"/>
    <property type="match status" value="1"/>
</dbReference>
<feature type="transmembrane region" description="Helical" evidence="5">
    <location>
        <begin position="51"/>
        <end position="70"/>
    </location>
</feature>
<organism evidence="6 7">
    <name type="scientific">Liparis tanakae</name>
    <name type="common">Tanaka's snailfish</name>
    <dbReference type="NCBI Taxonomy" id="230148"/>
    <lineage>
        <taxon>Eukaryota</taxon>
        <taxon>Metazoa</taxon>
        <taxon>Chordata</taxon>
        <taxon>Craniata</taxon>
        <taxon>Vertebrata</taxon>
        <taxon>Euteleostomi</taxon>
        <taxon>Actinopterygii</taxon>
        <taxon>Neopterygii</taxon>
        <taxon>Teleostei</taxon>
        <taxon>Neoteleostei</taxon>
        <taxon>Acanthomorphata</taxon>
        <taxon>Eupercaria</taxon>
        <taxon>Perciformes</taxon>
        <taxon>Cottioidei</taxon>
        <taxon>Cottales</taxon>
        <taxon>Liparidae</taxon>
        <taxon>Liparis</taxon>
    </lineage>
</organism>
<evidence type="ECO:0000256" key="5">
    <source>
        <dbReference type="SAM" id="Phobius"/>
    </source>
</evidence>
<dbReference type="Gene3D" id="1.20.1250.20">
    <property type="entry name" value="MFS general substrate transporter like domains"/>
    <property type="match status" value="2"/>
</dbReference>
<feature type="transmembrane region" description="Helical" evidence="5">
    <location>
        <begin position="115"/>
        <end position="133"/>
    </location>
</feature>
<keyword evidence="3 5" id="KW-1133">Transmembrane helix</keyword>
<keyword evidence="2 5" id="KW-0812">Transmembrane</keyword>
<evidence type="ECO:0000313" key="6">
    <source>
        <dbReference type="EMBL" id="TNN62299.1"/>
    </source>
</evidence>
<evidence type="ECO:0000256" key="1">
    <source>
        <dbReference type="ARBA" id="ARBA00004141"/>
    </source>
</evidence>
<name>A0A4Z2H901_9TELE</name>
<dbReference type="EMBL" id="SRLO01000297">
    <property type="protein sequence ID" value="TNN62299.1"/>
    <property type="molecule type" value="Genomic_DNA"/>
</dbReference>
<comment type="caution">
    <text evidence="6">The sequence shown here is derived from an EMBL/GenBank/DDBJ whole genome shotgun (WGS) entry which is preliminary data.</text>
</comment>
<dbReference type="OrthoDB" id="2544694at2759"/>
<reference evidence="6 7" key="1">
    <citation type="submission" date="2019-03" db="EMBL/GenBank/DDBJ databases">
        <title>First draft genome of Liparis tanakae, snailfish: a comprehensive survey of snailfish specific genes.</title>
        <authorList>
            <person name="Kim W."/>
            <person name="Song I."/>
            <person name="Jeong J.-H."/>
            <person name="Kim D."/>
            <person name="Kim S."/>
            <person name="Ryu S."/>
            <person name="Song J.Y."/>
            <person name="Lee S.K."/>
        </authorList>
    </citation>
    <scope>NUCLEOTIDE SEQUENCE [LARGE SCALE GENOMIC DNA]</scope>
    <source>
        <tissue evidence="6">Muscle</tissue>
    </source>
</reference>
<evidence type="ECO:0000256" key="4">
    <source>
        <dbReference type="ARBA" id="ARBA00023136"/>
    </source>
</evidence>